<keyword evidence="1" id="KW-1133">Transmembrane helix</keyword>
<reference evidence="2" key="2">
    <citation type="submission" date="2023-06" db="EMBL/GenBank/DDBJ databases">
        <authorList>
            <consortium name="Lawrence Berkeley National Laboratory"/>
            <person name="Haridas S."/>
            <person name="Hensen N."/>
            <person name="Bonometti L."/>
            <person name="Westerberg I."/>
            <person name="Brannstrom I.O."/>
            <person name="Guillou S."/>
            <person name="Cros-Aarteil S."/>
            <person name="Calhoun S."/>
            <person name="Kuo A."/>
            <person name="Mondo S."/>
            <person name="Pangilinan J."/>
            <person name="Riley R."/>
            <person name="Labutti K."/>
            <person name="Andreopoulos B."/>
            <person name="Lipzen A."/>
            <person name="Chen C."/>
            <person name="Yanf M."/>
            <person name="Daum C."/>
            <person name="Ng V."/>
            <person name="Clum A."/>
            <person name="Steindorff A."/>
            <person name="Ohm R."/>
            <person name="Martin F."/>
            <person name="Silar P."/>
            <person name="Natvig D."/>
            <person name="Lalanne C."/>
            <person name="Gautier V."/>
            <person name="Ament-Velasquez S.L."/>
            <person name="Kruys A."/>
            <person name="Hutchinson M.I."/>
            <person name="Powell A.J."/>
            <person name="Barry K."/>
            <person name="Miller A.N."/>
            <person name="Grigoriev I.V."/>
            <person name="Debuchy R."/>
            <person name="Gladieux P."/>
            <person name="Thoren M.H."/>
            <person name="Johannesson H."/>
        </authorList>
    </citation>
    <scope>NUCLEOTIDE SEQUENCE</scope>
    <source>
        <strain evidence="2">CBS 958.72</strain>
    </source>
</reference>
<evidence type="ECO:0000313" key="3">
    <source>
        <dbReference type="Proteomes" id="UP001287356"/>
    </source>
</evidence>
<evidence type="ECO:0000313" key="2">
    <source>
        <dbReference type="EMBL" id="KAK3373553.1"/>
    </source>
</evidence>
<evidence type="ECO:0000256" key="1">
    <source>
        <dbReference type="SAM" id="Phobius"/>
    </source>
</evidence>
<feature type="transmembrane region" description="Helical" evidence="1">
    <location>
        <begin position="120"/>
        <end position="137"/>
    </location>
</feature>
<comment type="caution">
    <text evidence="2">The sequence shown here is derived from an EMBL/GenBank/DDBJ whole genome shotgun (WGS) entry which is preliminary data.</text>
</comment>
<gene>
    <name evidence="2" type="ORF">B0T24DRAFT_267529</name>
</gene>
<keyword evidence="1" id="KW-0812">Transmembrane</keyword>
<protein>
    <submittedName>
        <fullName evidence="2">Uncharacterized protein</fullName>
    </submittedName>
</protein>
<dbReference type="Proteomes" id="UP001287356">
    <property type="component" value="Unassembled WGS sequence"/>
</dbReference>
<feature type="transmembrane region" description="Helical" evidence="1">
    <location>
        <begin position="54"/>
        <end position="74"/>
    </location>
</feature>
<keyword evidence="3" id="KW-1185">Reference proteome</keyword>
<dbReference type="AlphaFoldDB" id="A0AAE0KB46"/>
<reference evidence="2" key="1">
    <citation type="journal article" date="2023" name="Mol. Phylogenet. Evol.">
        <title>Genome-scale phylogeny and comparative genomics of the fungal order Sordariales.</title>
        <authorList>
            <person name="Hensen N."/>
            <person name="Bonometti L."/>
            <person name="Westerberg I."/>
            <person name="Brannstrom I.O."/>
            <person name="Guillou S."/>
            <person name="Cros-Aarteil S."/>
            <person name="Calhoun S."/>
            <person name="Haridas S."/>
            <person name="Kuo A."/>
            <person name="Mondo S."/>
            <person name="Pangilinan J."/>
            <person name="Riley R."/>
            <person name="LaButti K."/>
            <person name="Andreopoulos B."/>
            <person name="Lipzen A."/>
            <person name="Chen C."/>
            <person name="Yan M."/>
            <person name="Daum C."/>
            <person name="Ng V."/>
            <person name="Clum A."/>
            <person name="Steindorff A."/>
            <person name="Ohm R.A."/>
            <person name="Martin F."/>
            <person name="Silar P."/>
            <person name="Natvig D.O."/>
            <person name="Lalanne C."/>
            <person name="Gautier V."/>
            <person name="Ament-Velasquez S.L."/>
            <person name="Kruys A."/>
            <person name="Hutchinson M.I."/>
            <person name="Powell A.J."/>
            <person name="Barry K."/>
            <person name="Miller A.N."/>
            <person name="Grigoriev I.V."/>
            <person name="Debuchy R."/>
            <person name="Gladieux P."/>
            <person name="Hiltunen Thoren M."/>
            <person name="Johannesson H."/>
        </authorList>
    </citation>
    <scope>NUCLEOTIDE SEQUENCE</scope>
    <source>
        <strain evidence="2">CBS 958.72</strain>
    </source>
</reference>
<dbReference type="EMBL" id="JAULSN010000004">
    <property type="protein sequence ID" value="KAK3373553.1"/>
    <property type="molecule type" value="Genomic_DNA"/>
</dbReference>
<keyword evidence="1" id="KW-0472">Membrane</keyword>
<proteinExistence type="predicted"/>
<sequence>MYIPETLIRGPRMYVPRDRQKSRGGGASTSTVDTRMLTVRSASRGRDGERRYHGAGWVAIYLIFNVCAVLYTHILEGLGKSGEPSLGITWALLRGYIRLEMSVFASRAVNCCSLKNKKNLLFFFFFGILPYLTLPCLDLT</sequence>
<name>A0AAE0KB46_9PEZI</name>
<accession>A0AAE0KB46</accession>
<organism evidence="2 3">
    <name type="scientific">Lasiosphaeria ovina</name>
    <dbReference type="NCBI Taxonomy" id="92902"/>
    <lineage>
        <taxon>Eukaryota</taxon>
        <taxon>Fungi</taxon>
        <taxon>Dikarya</taxon>
        <taxon>Ascomycota</taxon>
        <taxon>Pezizomycotina</taxon>
        <taxon>Sordariomycetes</taxon>
        <taxon>Sordariomycetidae</taxon>
        <taxon>Sordariales</taxon>
        <taxon>Lasiosphaeriaceae</taxon>
        <taxon>Lasiosphaeria</taxon>
    </lineage>
</organism>